<dbReference type="EC" id="1.1.1.35" evidence="5"/>
<dbReference type="InterPro" id="IPR013328">
    <property type="entry name" value="6PGD_dom2"/>
</dbReference>
<dbReference type="SUPFAM" id="SSF48179">
    <property type="entry name" value="6-phosphogluconate dehydrogenase C-terminal domain-like"/>
    <property type="match status" value="1"/>
</dbReference>
<feature type="domain" description="3-hydroxyacyl-CoA dehydrogenase C-terminal" evidence="3">
    <location>
        <begin position="186"/>
        <end position="249"/>
    </location>
</feature>
<dbReference type="InterPro" id="IPR006176">
    <property type="entry name" value="3-OHacyl-CoA_DH_NAD-bd"/>
</dbReference>
<reference evidence="5 6" key="1">
    <citation type="journal article" date="2013" name="Int. J. Syst. Evol. Microbiol.">
        <title>Roseomonas aerophila sp. nov., isolated from air.</title>
        <authorList>
            <person name="Kim S.J."/>
            <person name="Weon H.Y."/>
            <person name="Ahn J.H."/>
            <person name="Hong S.B."/>
            <person name="Seok S.J."/>
            <person name="Whang K.S."/>
            <person name="Kwon S.W."/>
        </authorList>
    </citation>
    <scope>NUCLEOTIDE SEQUENCE [LARGE SCALE GENOMIC DNA]</scope>
    <source>
        <strain evidence="5 6">NBRC 108923</strain>
    </source>
</reference>
<dbReference type="Proteomes" id="UP000626026">
    <property type="component" value="Unassembled WGS sequence"/>
</dbReference>
<dbReference type="PANTHER" id="PTHR48075">
    <property type="entry name" value="3-HYDROXYACYL-COA DEHYDROGENASE FAMILY PROTEIN"/>
    <property type="match status" value="1"/>
</dbReference>
<evidence type="ECO:0000313" key="6">
    <source>
        <dbReference type="Proteomes" id="UP000626026"/>
    </source>
</evidence>
<comment type="similarity">
    <text evidence="1">Belongs to the 3-hydroxyacyl-CoA dehydrogenase family.</text>
</comment>
<dbReference type="SUPFAM" id="SSF51735">
    <property type="entry name" value="NAD(P)-binding Rossmann-fold domains"/>
    <property type="match status" value="1"/>
</dbReference>
<feature type="domain" description="3-hydroxyacyl-CoA dehydrogenase NAD binding" evidence="4">
    <location>
        <begin position="4"/>
        <end position="180"/>
    </location>
</feature>
<evidence type="ECO:0000259" key="3">
    <source>
        <dbReference type="Pfam" id="PF00725"/>
    </source>
</evidence>
<gene>
    <name evidence="5" type="ORF">IBL26_13310</name>
</gene>
<dbReference type="Gene3D" id="1.10.1040.10">
    <property type="entry name" value="N-(1-d-carboxylethyl)-l-norvaline Dehydrogenase, domain 2"/>
    <property type="match status" value="1"/>
</dbReference>
<dbReference type="GO" id="GO:0003857">
    <property type="term" value="F:(3S)-3-hydroxyacyl-CoA dehydrogenase (NAD+) activity"/>
    <property type="evidence" value="ECO:0007669"/>
    <property type="project" value="UniProtKB-EC"/>
</dbReference>
<dbReference type="Pfam" id="PF00725">
    <property type="entry name" value="3HCDH"/>
    <property type="match status" value="1"/>
</dbReference>
<dbReference type="Gene3D" id="3.40.50.720">
    <property type="entry name" value="NAD(P)-binding Rossmann-like Domain"/>
    <property type="match status" value="1"/>
</dbReference>
<protein>
    <submittedName>
        <fullName evidence="5">3-hydroxyacyl-CoA dehydrogenase</fullName>
        <ecNumber evidence="5">1.1.1.35</ecNumber>
    </submittedName>
</protein>
<dbReference type="InterPro" id="IPR008927">
    <property type="entry name" value="6-PGluconate_DH-like_C_sf"/>
</dbReference>
<dbReference type="InterPro" id="IPR036291">
    <property type="entry name" value="NAD(P)-bd_dom_sf"/>
</dbReference>
<dbReference type="RefSeq" id="WP_187784985.1">
    <property type="nucleotide sequence ID" value="NZ_JACTVA010000022.1"/>
</dbReference>
<accession>A0ABR7RN53</accession>
<evidence type="ECO:0000259" key="4">
    <source>
        <dbReference type="Pfam" id="PF02737"/>
    </source>
</evidence>
<sequence>MSGKVAVIGTGLVGSGWAIVFARSGCEVVLFDSGPGAAEHARTVIAERLEELAGFDLLKDTPAEVLARVSVAPSLAAALDGAVYAQESVLERVDVKRQLFADIDAVIGPQTLVGSSSSGIPASLYTDHIACRDRCLVAHPVNPPYLAPIVELVPAPWTAPATVQAVRALMERVGQAPVEATREIEGFILNRLQGVLLMEAWRLVEDGLVSARDLDTTMSQGLGLRWAFMGPLETIDLNAPGGIADYARRLGPLYQSIAASTAEHRVWDDTLIAKLEAQRREDLPAEALAERRAWRDRRLMALARHKQDMQQAESGE</sequence>
<organism evidence="5 6">
    <name type="scientific">Teichococcus aerophilus</name>
    <dbReference type="NCBI Taxonomy" id="1224513"/>
    <lineage>
        <taxon>Bacteria</taxon>
        <taxon>Pseudomonadati</taxon>
        <taxon>Pseudomonadota</taxon>
        <taxon>Alphaproteobacteria</taxon>
        <taxon>Acetobacterales</taxon>
        <taxon>Roseomonadaceae</taxon>
        <taxon>Roseomonas</taxon>
    </lineage>
</organism>
<name>A0ABR7RN53_9PROT</name>
<keyword evidence="6" id="KW-1185">Reference proteome</keyword>
<proteinExistence type="inferred from homology"/>
<dbReference type="InterPro" id="IPR006108">
    <property type="entry name" value="3HC_DH_C"/>
</dbReference>
<dbReference type="EMBL" id="JACTVA010000022">
    <property type="protein sequence ID" value="MBC9207818.1"/>
    <property type="molecule type" value="Genomic_DNA"/>
</dbReference>
<evidence type="ECO:0000256" key="2">
    <source>
        <dbReference type="ARBA" id="ARBA00023002"/>
    </source>
</evidence>
<keyword evidence="2 5" id="KW-0560">Oxidoreductase</keyword>
<dbReference type="PANTHER" id="PTHR48075:SF1">
    <property type="entry name" value="LAMBDA-CRYSTALLIN HOMOLOG"/>
    <property type="match status" value="1"/>
</dbReference>
<evidence type="ECO:0000313" key="5">
    <source>
        <dbReference type="EMBL" id="MBC9207818.1"/>
    </source>
</evidence>
<evidence type="ECO:0000256" key="1">
    <source>
        <dbReference type="ARBA" id="ARBA00009463"/>
    </source>
</evidence>
<dbReference type="NCBIfam" id="NF004783">
    <property type="entry name" value="PRK06129.1"/>
    <property type="match status" value="1"/>
</dbReference>
<dbReference type="Pfam" id="PF02737">
    <property type="entry name" value="3HCDH_N"/>
    <property type="match status" value="1"/>
</dbReference>
<comment type="caution">
    <text evidence="5">The sequence shown here is derived from an EMBL/GenBank/DDBJ whole genome shotgun (WGS) entry which is preliminary data.</text>
</comment>